<sequence length="68" mass="7947">MLLHSHEWFENYLLISHPNCFFTSRINMLMEGEGINFGDNARTTLSWSHMFFSVVTYPKIVLAPLLEV</sequence>
<protein>
    <submittedName>
        <fullName evidence="1">Uncharacterized protein</fullName>
    </submittedName>
</protein>
<dbReference type="Gramene" id="AET3Gv20677100.21">
    <property type="protein sequence ID" value="AET3Gv20677100.21"/>
    <property type="gene ID" value="AET3Gv20677100"/>
</dbReference>
<dbReference type="Proteomes" id="UP000015105">
    <property type="component" value="Chromosome 3D"/>
</dbReference>
<organism evidence="1 2">
    <name type="scientific">Aegilops tauschii subsp. strangulata</name>
    <name type="common">Goatgrass</name>
    <dbReference type="NCBI Taxonomy" id="200361"/>
    <lineage>
        <taxon>Eukaryota</taxon>
        <taxon>Viridiplantae</taxon>
        <taxon>Streptophyta</taxon>
        <taxon>Embryophyta</taxon>
        <taxon>Tracheophyta</taxon>
        <taxon>Spermatophyta</taxon>
        <taxon>Magnoliopsida</taxon>
        <taxon>Liliopsida</taxon>
        <taxon>Poales</taxon>
        <taxon>Poaceae</taxon>
        <taxon>BOP clade</taxon>
        <taxon>Pooideae</taxon>
        <taxon>Triticodae</taxon>
        <taxon>Triticeae</taxon>
        <taxon>Triticinae</taxon>
        <taxon>Aegilops</taxon>
    </lineage>
</organism>
<evidence type="ECO:0000313" key="1">
    <source>
        <dbReference type="EnsemblPlants" id="AET3Gv20677100.21"/>
    </source>
</evidence>
<keyword evidence="2" id="KW-1185">Reference proteome</keyword>
<reference evidence="1" key="3">
    <citation type="journal article" date="2017" name="Nature">
        <title>Genome sequence of the progenitor of the wheat D genome Aegilops tauschii.</title>
        <authorList>
            <person name="Luo M.C."/>
            <person name="Gu Y.Q."/>
            <person name="Puiu D."/>
            <person name="Wang H."/>
            <person name="Twardziok S.O."/>
            <person name="Deal K.R."/>
            <person name="Huo N."/>
            <person name="Zhu T."/>
            <person name="Wang L."/>
            <person name="Wang Y."/>
            <person name="McGuire P.E."/>
            <person name="Liu S."/>
            <person name="Long H."/>
            <person name="Ramasamy R.K."/>
            <person name="Rodriguez J.C."/>
            <person name="Van S.L."/>
            <person name="Yuan L."/>
            <person name="Wang Z."/>
            <person name="Xia Z."/>
            <person name="Xiao L."/>
            <person name="Anderson O.D."/>
            <person name="Ouyang S."/>
            <person name="Liang Y."/>
            <person name="Zimin A.V."/>
            <person name="Pertea G."/>
            <person name="Qi P."/>
            <person name="Bennetzen J.L."/>
            <person name="Dai X."/>
            <person name="Dawson M.W."/>
            <person name="Muller H.G."/>
            <person name="Kugler K."/>
            <person name="Rivarola-Duarte L."/>
            <person name="Spannagl M."/>
            <person name="Mayer K.F.X."/>
            <person name="Lu F.H."/>
            <person name="Bevan M.W."/>
            <person name="Leroy P."/>
            <person name="Li P."/>
            <person name="You F.M."/>
            <person name="Sun Q."/>
            <person name="Liu Z."/>
            <person name="Lyons E."/>
            <person name="Wicker T."/>
            <person name="Salzberg S.L."/>
            <person name="Devos K.M."/>
            <person name="Dvorak J."/>
        </authorList>
    </citation>
    <scope>NUCLEOTIDE SEQUENCE [LARGE SCALE GENOMIC DNA]</scope>
    <source>
        <strain evidence="1">cv. AL8/78</strain>
    </source>
</reference>
<reference evidence="2" key="1">
    <citation type="journal article" date="2014" name="Science">
        <title>Ancient hybridizations among the ancestral genomes of bread wheat.</title>
        <authorList>
            <consortium name="International Wheat Genome Sequencing Consortium,"/>
            <person name="Marcussen T."/>
            <person name="Sandve S.R."/>
            <person name="Heier L."/>
            <person name="Spannagl M."/>
            <person name="Pfeifer M."/>
            <person name="Jakobsen K.S."/>
            <person name="Wulff B.B."/>
            <person name="Steuernagel B."/>
            <person name="Mayer K.F."/>
            <person name="Olsen O.A."/>
        </authorList>
    </citation>
    <scope>NUCLEOTIDE SEQUENCE [LARGE SCALE GENOMIC DNA]</scope>
    <source>
        <strain evidence="2">cv. AL8/78</strain>
    </source>
</reference>
<reference evidence="2" key="2">
    <citation type="journal article" date="2017" name="Nat. Plants">
        <title>The Aegilops tauschii genome reveals multiple impacts of transposons.</title>
        <authorList>
            <person name="Zhao G."/>
            <person name="Zou C."/>
            <person name="Li K."/>
            <person name="Wang K."/>
            <person name="Li T."/>
            <person name="Gao L."/>
            <person name="Zhang X."/>
            <person name="Wang H."/>
            <person name="Yang Z."/>
            <person name="Liu X."/>
            <person name="Jiang W."/>
            <person name="Mao L."/>
            <person name="Kong X."/>
            <person name="Jiao Y."/>
            <person name="Jia J."/>
        </authorList>
    </citation>
    <scope>NUCLEOTIDE SEQUENCE [LARGE SCALE GENOMIC DNA]</scope>
    <source>
        <strain evidence="2">cv. AL8/78</strain>
    </source>
</reference>
<proteinExistence type="predicted"/>
<dbReference type="EnsemblPlants" id="AET3Gv20677100.21">
    <property type="protein sequence ID" value="AET3Gv20677100.21"/>
    <property type="gene ID" value="AET3Gv20677100"/>
</dbReference>
<dbReference type="AlphaFoldDB" id="A0A453FH73"/>
<name>A0A453FH73_AEGTS</name>
<accession>A0A453FH73</accession>
<reference evidence="1" key="4">
    <citation type="submission" date="2019-03" db="UniProtKB">
        <authorList>
            <consortium name="EnsemblPlants"/>
        </authorList>
    </citation>
    <scope>IDENTIFICATION</scope>
</reference>
<reference evidence="1" key="5">
    <citation type="journal article" date="2021" name="G3 (Bethesda)">
        <title>Aegilops tauschii genome assembly Aet v5.0 features greater sequence contiguity and improved annotation.</title>
        <authorList>
            <person name="Wang L."/>
            <person name="Zhu T."/>
            <person name="Rodriguez J.C."/>
            <person name="Deal K.R."/>
            <person name="Dubcovsky J."/>
            <person name="McGuire P.E."/>
            <person name="Lux T."/>
            <person name="Spannagl M."/>
            <person name="Mayer K.F.X."/>
            <person name="Baldrich P."/>
            <person name="Meyers B.C."/>
            <person name="Huo N."/>
            <person name="Gu Y.Q."/>
            <person name="Zhou H."/>
            <person name="Devos K.M."/>
            <person name="Bennetzen J.L."/>
            <person name="Unver T."/>
            <person name="Budak H."/>
            <person name="Gulick P.J."/>
            <person name="Galiba G."/>
            <person name="Kalapos B."/>
            <person name="Nelson D.R."/>
            <person name="Li P."/>
            <person name="You F.M."/>
            <person name="Luo M.C."/>
            <person name="Dvorak J."/>
        </authorList>
    </citation>
    <scope>NUCLEOTIDE SEQUENCE [LARGE SCALE GENOMIC DNA]</scope>
    <source>
        <strain evidence="1">cv. AL8/78</strain>
    </source>
</reference>
<evidence type="ECO:0000313" key="2">
    <source>
        <dbReference type="Proteomes" id="UP000015105"/>
    </source>
</evidence>